<evidence type="ECO:0000256" key="4">
    <source>
        <dbReference type="PIRSR" id="PIRSR623088-2"/>
    </source>
</evidence>
<feature type="compositionally biased region" description="Pro residues" evidence="6">
    <location>
        <begin position="1176"/>
        <end position="1186"/>
    </location>
</feature>
<dbReference type="PRINTS" id="PR00387">
    <property type="entry name" value="PDIESTERASE1"/>
</dbReference>
<evidence type="ECO:0000256" key="3">
    <source>
        <dbReference type="PIRSR" id="PIRSR623088-1"/>
    </source>
</evidence>
<dbReference type="SUPFAM" id="SSF109604">
    <property type="entry name" value="HD-domain/PDEase-like"/>
    <property type="match status" value="1"/>
</dbReference>
<keyword evidence="1 5" id="KW-0479">Metal-binding</keyword>
<feature type="compositionally biased region" description="Gly residues" evidence="6">
    <location>
        <begin position="1593"/>
        <end position="1603"/>
    </location>
</feature>
<feature type="compositionally biased region" description="Pro residues" evidence="6">
    <location>
        <begin position="1371"/>
        <end position="1380"/>
    </location>
</feature>
<feature type="region of interest" description="Disordered" evidence="6">
    <location>
        <begin position="1354"/>
        <end position="1380"/>
    </location>
</feature>
<accession>A0A835T372</accession>
<feature type="region of interest" description="Disordered" evidence="6">
    <location>
        <begin position="633"/>
        <end position="658"/>
    </location>
</feature>
<feature type="region of interest" description="Disordered" evidence="6">
    <location>
        <begin position="685"/>
        <end position="721"/>
    </location>
</feature>
<organism evidence="9 10">
    <name type="scientific">Chlamydomonas incerta</name>
    <dbReference type="NCBI Taxonomy" id="51695"/>
    <lineage>
        <taxon>Eukaryota</taxon>
        <taxon>Viridiplantae</taxon>
        <taxon>Chlorophyta</taxon>
        <taxon>core chlorophytes</taxon>
        <taxon>Chlorophyceae</taxon>
        <taxon>CS clade</taxon>
        <taxon>Chlamydomonadales</taxon>
        <taxon>Chlamydomonadaceae</taxon>
        <taxon>Chlamydomonas</taxon>
    </lineage>
</organism>
<feature type="compositionally biased region" description="Pro residues" evidence="6">
    <location>
        <begin position="637"/>
        <end position="652"/>
    </location>
</feature>
<feature type="transmembrane region" description="Helical" evidence="7">
    <location>
        <begin position="29"/>
        <end position="51"/>
    </location>
</feature>
<dbReference type="Gene3D" id="1.10.1300.10">
    <property type="entry name" value="3'5'-cyclic nucleotide phosphodiesterase, catalytic domain"/>
    <property type="match status" value="1"/>
</dbReference>
<keyword evidence="7" id="KW-0472">Membrane</keyword>
<feature type="region of interest" description="Disordered" evidence="6">
    <location>
        <begin position="1266"/>
        <end position="1310"/>
    </location>
</feature>
<feature type="compositionally biased region" description="Low complexity" evidence="6">
    <location>
        <begin position="1876"/>
        <end position="1889"/>
    </location>
</feature>
<feature type="compositionally biased region" description="Low complexity" evidence="6">
    <location>
        <begin position="1624"/>
        <end position="1645"/>
    </location>
</feature>
<feature type="region of interest" description="Disordered" evidence="6">
    <location>
        <begin position="1876"/>
        <end position="1904"/>
    </location>
</feature>
<feature type="transmembrane region" description="Helical" evidence="7">
    <location>
        <begin position="387"/>
        <end position="408"/>
    </location>
</feature>
<feature type="region of interest" description="Disordered" evidence="6">
    <location>
        <begin position="1231"/>
        <end position="1253"/>
    </location>
</feature>
<feature type="compositionally biased region" description="Low complexity" evidence="6">
    <location>
        <begin position="248"/>
        <end position="259"/>
    </location>
</feature>
<comment type="caution">
    <text evidence="9">The sequence shown here is derived from an EMBL/GenBank/DDBJ whole genome shotgun (WGS) entry which is preliminary data.</text>
</comment>
<feature type="binding site" evidence="5">
    <location>
        <position position="1495"/>
    </location>
    <ligand>
        <name>Zn(2+)</name>
        <dbReference type="ChEBI" id="CHEBI:29105"/>
        <label>2</label>
    </ligand>
</feature>
<proteinExistence type="predicted"/>
<keyword evidence="2" id="KW-0378">Hydrolase</keyword>
<feature type="binding site" evidence="4">
    <location>
        <position position="1707"/>
    </location>
    <ligand>
        <name>AMP</name>
        <dbReference type="ChEBI" id="CHEBI:456215"/>
    </ligand>
</feature>
<feature type="compositionally biased region" description="Low complexity" evidence="6">
    <location>
        <begin position="1833"/>
        <end position="1856"/>
    </location>
</feature>
<protein>
    <recommendedName>
        <fullName evidence="8">PDEase domain-containing protein</fullName>
    </recommendedName>
</protein>
<feature type="binding site" evidence="5">
    <location>
        <position position="1495"/>
    </location>
    <ligand>
        <name>Zn(2+)</name>
        <dbReference type="ChEBI" id="CHEBI:29105"/>
        <label>1</label>
    </ligand>
</feature>
<keyword evidence="7" id="KW-1133">Transmembrane helix</keyword>
<feature type="region of interest" description="Disordered" evidence="6">
    <location>
        <begin position="769"/>
        <end position="847"/>
    </location>
</feature>
<feature type="region of interest" description="Disordered" evidence="6">
    <location>
        <begin position="1134"/>
        <end position="1215"/>
    </location>
</feature>
<dbReference type="InterPro" id="IPR036971">
    <property type="entry name" value="PDEase_catalytic_dom_sf"/>
</dbReference>
<feature type="binding site" evidence="4">
    <location>
        <position position="1758"/>
    </location>
    <ligand>
        <name>AMP</name>
        <dbReference type="ChEBI" id="CHEBI:456215"/>
    </ligand>
</feature>
<feature type="binding site" evidence="5">
    <location>
        <position position="1494"/>
    </location>
    <ligand>
        <name>Zn(2+)</name>
        <dbReference type="ChEBI" id="CHEBI:29105"/>
        <label>1</label>
    </ligand>
</feature>
<feature type="domain" description="PDEase" evidence="8">
    <location>
        <begin position="1374"/>
        <end position="1801"/>
    </location>
</feature>
<name>A0A835T372_CHLIN</name>
<feature type="active site" description="Proton donor" evidence="3">
    <location>
        <position position="1453"/>
    </location>
</feature>
<dbReference type="PANTHER" id="PTHR11347">
    <property type="entry name" value="CYCLIC NUCLEOTIDE PHOSPHODIESTERASE"/>
    <property type="match status" value="1"/>
</dbReference>
<feature type="compositionally biased region" description="Low complexity" evidence="6">
    <location>
        <begin position="1142"/>
        <end position="1175"/>
    </location>
</feature>
<feature type="compositionally biased region" description="Gly residues" evidence="6">
    <location>
        <begin position="823"/>
        <end position="838"/>
    </location>
</feature>
<dbReference type="InterPro" id="IPR023088">
    <property type="entry name" value="PDEase"/>
</dbReference>
<evidence type="ECO:0000313" key="10">
    <source>
        <dbReference type="Proteomes" id="UP000650467"/>
    </source>
</evidence>
<dbReference type="EMBL" id="JAEHOC010000013">
    <property type="protein sequence ID" value="KAG2436202.1"/>
    <property type="molecule type" value="Genomic_DNA"/>
</dbReference>
<dbReference type="GO" id="GO:0004114">
    <property type="term" value="F:3',5'-cyclic-nucleotide phosphodiesterase activity"/>
    <property type="evidence" value="ECO:0007669"/>
    <property type="project" value="InterPro"/>
</dbReference>
<feature type="compositionally biased region" description="Low complexity" evidence="6">
    <location>
        <begin position="1241"/>
        <end position="1253"/>
    </location>
</feature>
<evidence type="ECO:0000256" key="2">
    <source>
        <dbReference type="ARBA" id="ARBA00022801"/>
    </source>
</evidence>
<dbReference type="Pfam" id="PF00233">
    <property type="entry name" value="PDEase_I"/>
    <property type="match status" value="2"/>
</dbReference>
<feature type="compositionally biased region" description="Low complexity" evidence="6">
    <location>
        <begin position="1187"/>
        <end position="1215"/>
    </location>
</feature>
<dbReference type="InterPro" id="IPR003607">
    <property type="entry name" value="HD/PDEase_dom"/>
</dbReference>
<dbReference type="GO" id="GO:0007165">
    <property type="term" value="P:signal transduction"/>
    <property type="evidence" value="ECO:0007669"/>
    <property type="project" value="InterPro"/>
</dbReference>
<keyword evidence="7" id="KW-0812">Transmembrane</keyword>
<evidence type="ECO:0000256" key="7">
    <source>
        <dbReference type="SAM" id="Phobius"/>
    </source>
</evidence>
<feature type="compositionally biased region" description="Gly residues" evidence="6">
    <location>
        <begin position="1069"/>
        <end position="1088"/>
    </location>
</feature>
<sequence>MSATRVACGKHIRGLQKLGRVVRAYPSTVIAPLLVTGTVLALGLVGVAWASTLYEHNTREKAAELAVAAAAAVQQRVAAALAPLQLLAAVAQVAPRYETAAAWFGLLAPVLAGQLPAGSIRQLVLAPSGVVRQVHSSAVLAPAPAAAAAGAAGADAVASDGGGLPTPSSTYGALPLGTDLLNDTVLGLPQDRCGARVAVAARGMAVVLCPTMASGGAADAPSAGNSGTGLLDDGIVAFYPIFVRLTSSSSSQNSSESGGSSDGGWGRPDPVAAACGAPCGDDPAAGLQFWGAVGAVLNASSLLLAADQQPIAPLAAVIAAGYRYTVEQSQQGAPNLLIAASAGGHGATLAASVGVSVPIALPGGGSAWTLYVAPGGGGWGPSRRGGFTAAVVVVALGLGLVVFALLAARRKQELILRALLPKEILHDLSAANSVASLGRATLGCDTPADLILGLIHGLVTGQSAPDLRHVVLIRTALLRGVDVYQPLDLRDRLKESGLATDVAQALLRQLGDLPGAGGGIDGGSGGSALAGYGPGGAATSYYYLPHVASGGSRMGHATASMNDLQHLVSGELLLDAESAAGDDSRRHRRLPPRRKSSLSLFYAAHGGAPAAAAATAAAPAPPNFDTLTGALSFLLTPAPPPQPPRPPPPRPHQQPQAVQLPTALSMMTPPPMLMLVPPPAAAELDTPSTAAFSPRGVPSDGSGRTRSATAAAGLASSNSRRSGGLTGALLTLADRIGGGGGRTSLGDASLMGVTIGGGAGSTAGLQFLPAGGGGSGGGSRGGTPRPSIGSIHEHLPSPAGPSPLASSVGQAPSKLRASEWLHGLGGSGGHVGGGGGACGRDQQHPPADVQLHSCATATSAAGGGVTPTATASGFAGFSAATMATTGPHDALTAAVGAFASATALPSAPPATKTPSSLGFGGYFGGGAAAAATAAAAPSAATSAATSAAVDILLDMPGLLPGTGSLPAAAPVGASPAQLEAAFISAFSTAAAASCSGAGGLATGGGGRGGGSGIGLTIGDRPLRRLPTASPSGGLSSFGSKTLTPMIRQFRELRRRASSRFLDAVSSSGAGSGGGGGVGGGGGGGAGRGGGRHSSFNAQRAFIDCGPVGAAAPTATAAAAGARVLVSNPADELLFEISPPQGPEAASASASPRPAAAGSAATSALISGPLPSGPLVSGPPPPPPPLSTPLASKSQRTLQQPSQQQPRSQSQSQLQSLVQEQLLAHVLSSPLPPPPLCRASRQQQPPLTPPSAAAALAAAAAQQQGALLSAAAERGPTSHARNGDSGRRSAAFTPNSASATGMLPSTPRPAIRGSADLGAAAAASPAAAGSAAWASGALLASGALERAGLLRLPSRQLLQPPPPPQQQQQQQPLPPQPPPPPVIEEVERLLAGADAWQFDMWRLAEATSGHALSCLGFYLLQREGLIAHFRIRPHRLARLLRALEDGYRPDNPYHSATHAADVLQTLHVVIRGAGLTTHYLDKLGLLAAYFAAVVHDHGHPGLTNDFLIATHDPLAVRYNDRSPLENHHAASSFALLLQPEHDITTGMEPAERVAFRKQVIDMVLATDMKQHFAILSHFNTVHRLAAYKPNSGGGTAAGTGGGTGAAERPAGLRARTSGEARERASTVQVSPAVVPAPPAGTAADGGAAAGGGGGASGALSLAAGLLVHSSKGSVAAATAVLQADAAPPRPLDDTERMLTLQLALKVADIGHLGEDLEVHCKWLAGLEEEFFRQGDRERELGLPISPLFDRAKQGVSKSQVGFYDFVALPLVHALSSAFPNAAPIMECFVTNYDHWKRTEATATAAAAQQPQPPADEQLLPAAPDPVGQRQDGLQGRPAAEAAGAAAPQQRREVGPAATAALAAAAAVQLPVVAAAAAPAGPGAAAAPDAPSTNVAVAGDANRHES</sequence>
<feature type="binding site" evidence="5">
    <location>
        <position position="1707"/>
    </location>
    <ligand>
        <name>Zn(2+)</name>
        <dbReference type="ChEBI" id="CHEBI:29105"/>
        <label>1</label>
    </ligand>
</feature>
<evidence type="ECO:0000256" key="1">
    <source>
        <dbReference type="ARBA" id="ARBA00022723"/>
    </source>
</evidence>
<feature type="compositionally biased region" description="Low complexity" evidence="6">
    <location>
        <begin position="1800"/>
        <end position="1824"/>
    </location>
</feature>
<dbReference type="CDD" id="cd00077">
    <property type="entry name" value="HDc"/>
    <property type="match status" value="1"/>
</dbReference>
<dbReference type="InterPro" id="IPR002073">
    <property type="entry name" value="PDEase_catalytic_dom"/>
</dbReference>
<dbReference type="PROSITE" id="PS51845">
    <property type="entry name" value="PDEASE_I_2"/>
    <property type="match status" value="1"/>
</dbReference>
<evidence type="ECO:0000313" key="9">
    <source>
        <dbReference type="EMBL" id="KAG2436202.1"/>
    </source>
</evidence>
<evidence type="ECO:0000256" key="6">
    <source>
        <dbReference type="SAM" id="MobiDB-lite"/>
    </source>
</evidence>
<feature type="binding site" evidence="4">
    <location>
        <begin position="1453"/>
        <end position="1457"/>
    </location>
    <ligand>
        <name>AMP</name>
        <dbReference type="ChEBI" id="CHEBI:456215"/>
    </ligand>
</feature>
<dbReference type="GO" id="GO:0046872">
    <property type="term" value="F:metal ion binding"/>
    <property type="evidence" value="ECO:0007669"/>
    <property type="project" value="UniProtKB-KW"/>
</dbReference>
<feature type="region of interest" description="Disordered" evidence="6">
    <location>
        <begin position="1063"/>
        <end position="1091"/>
    </location>
</feature>
<feature type="compositionally biased region" description="Gly residues" evidence="6">
    <location>
        <begin position="770"/>
        <end position="781"/>
    </location>
</feature>
<feature type="binding site" evidence="5">
    <location>
        <position position="1457"/>
    </location>
    <ligand>
        <name>Zn(2+)</name>
        <dbReference type="ChEBI" id="CHEBI:29105"/>
        <label>1</label>
    </ligand>
</feature>
<evidence type="ECO:0000259" key="8">
    <source>
        <dbReference type="PROSITE" id="PS51845"/>
    </source>
</evidence>
<reference evidence="9" key="1">
    <citation type="journal article" date="2020" name="bioRxiv">
        <title>Comparative genomics of Chlamydomonas.</title>
        <authorList>
            <person name="Craig R.J."/>
            <person name="Hasan A.R."/>
            <person name="Ness R.W."/>
            <person name="Keightley P.D."/>
        </authorList>
    </citation>
    <scope>NUCLEOTIDE SEQUENCE</scope>
    <source>
        <strain evidence="9">SAG 7.73</strain>
    </source>
</reference>
<feature type="region of interest" description="Disordered" evidence="6">
    <location>
        <begin position="248"/>
        <end position="267"/>
    </location>
</feature>
<feature type="region of interest" description="Disordered" evidence="6">
    <location>
        <begin position="1800"/>
        <end position="1856"/>
    </location>
</feature>
<feature type="region of interest" description="Disordered" evidence="6">
    <location>
        <begin position="1593"/>
        <end position="1649"/>
    </location>
</feature>
<keyword evidence="10" id="KW-1185">Reference proteome</keyword>
<evidence type="ECO:0000256" key="5">
    <source>
        <dbReference type="PIRSR" id="PIRSR623088-3"/>
    </source>
</evidence>
<gene>
    <name evidence="9" type="ORF">HXX76_006514</name>
</gene>
<dbReference type="Proteomes" id="UP000650467">
    <property type="component" value="Unassembled WGS sequence"/>
</dbReference>
<feature type="binding site" evidence="4">
    <location>
        <position position="1495"/>
    </location>
    <ligand>
        <name>AMP</name>
        <dbReference type="ChEBI" id="CHEBI:456215"/>
    </ligand>
</feature>